<gene>
    <name evidence="1" type="ORF">DFR69_1228</name>
</gene>
<dbReference type="EMBL" id="QGTL01000022">
    <property type="protein sequence ID" value="PWV66943.1"/>
    <property type="molecule type" value="Genomic_DNA"/>
</dbReference>
<evidence type="ECO:0000313" key="2">
    <source>
        <dbReference type="Proteomes" id="UP000246410"/>
    </source>
</evidence>
<keyword evidence="2" id="KW-1185">Reference proteome</keyword>
<organism evidence="1 2">
    <name type="scientific">Nocardia neocaledoniensis</name>
    <dbReference type="NCBI Taxonomy" id="236511"/>
    <lineage>
        <taxon>Bacteria</taxon>
        <taxon>Bacillati</taxon>
        <taxon>Actinomycetota</taxon>
        <taxon>Actinomycetes</taxon>
        <taxon>Mycobacteriales</taxon>
        <taxon>Nocardiaceae</taxon>
        <taxon>Nocardia</taxon>
    </lineage>
</organism>
<evidence type="ECO:0008006" key="3">
    <source>
        <dbReference type="Google" id="ProtNLM"/>
    </source>
</evidence>
<dbReference type="AlphaFoldDB" id="A0A317N0V7"/>
<protein>
    <recommendedName>
        <fullName evidence="3">PE family protein</fullName>
    </recommendedName>
</protein>
<accession>A0A317N0V7</accession>
<reference evidence="1 2" key="1">
    <citation type="submission" date="2018-05" db="EMBL/GenBank/DDBJ databases">
        <title>Genomic Encyclopedia of Type Strains, Phase IV (KMG-IV): sequencing the most valuable type-strain genomes for metagenomic binning, comparative biology and taxonomic classification.</title>
        <authorList>
            <person name="Goeker M."/>
        </authorList>
    </citation>
    <scope>NUCLEOTIDE SEQUENCE [LARGE SCALE GENOMIC DNA]</scope>
    <source>
        <strain evidence="1 2">DSM 44717</strain>
    </source>
</reference>
<comment type="caution">
    <text evidence="1">The sequence shown here is derived from an EMBL/GenBank/DDBJ whole genome shotgun (WGS) entry which is preliminary data.</text>
</comment>
<dbReference type="RefSeq" id="WP_146229488.1">
    <property type="nucleotide sequence ID" value="NZ_QGTL01000022.1"/>
</dbReference>
<proteinExistence type="predicted"/>
<sequence length="117" mass="12350">MTGIDDGPSRGVPPTLDMDEPLDVIAAALVYTDTAGALTRRVREIMETLIPPVHGSESGLDKVATAELERIRIALGHAVTVRERRIQETFDAIVAAVTELDDADSAGGSAIRRAGAD</sequence>
<dbReference type="Proteomes" id="UP000246410">
    <property type="component" value="Unassembled WGS sequence"/>
</dbReference>
<evidence type="ECO:0000313" key="1">
    <source>
        <dbReference type="EMBL" id="PWV66943.1"/>
    </source>
</evidence>
<name>A0A317N0V7_9NOCA</name>